<dbReference type="EMBL" id="CM044706">
    <property type="protein sequence ID" value="KAI5659651.1"/>
    <property type="molecule type" value="Genomic_DNA"/>
</dbReference>
<evidence type="ECO:0000313" key="1">
    <source>
        <dbReference type="EMBL" id="KAI5659651.1"/>
    </source>
</evidence>
<comment type="caution">
    <text evidence="1">The sequence shown here is derived from an EMBL/GenBank/DDBJ whole genome shotgun (WGS) entry which is preliminary data.</text>
</comment>
<reference evidence="2" key="1">
    <citation type="journal article" date="2023" name="Nat. Plants">
        <title>Single-cell RNA sequencing provides a high-resolution roadmap for understanding the multicellular compartmentation of specialized metabolism.</title>
        <authorList>
            <person name="Sun S."/>
            <person name="Shen X."/>
            <person name="Li Y."/>
            <person name="Li Y."/>
            <person name="Wang S."/>
            <person name="Li R."/>
            <person name="Zhang H."/>
            <person name="Shen G."/>
            <person name="Guo B."/>
            <person name="Wei J."/>
            <person name="Xu J."/>
            <person name="St-Pierre B."/>
            <person name="Chen S."/>
            <person name="Sun C."/>
        </authorList>
    </citation>
    <scope>NUCLEOTIDE SEQUENCE [LARGE SCALE GENOMIC DNA]</scope>
</reference>
<organism evidence="1 2">
    <name type="scientific">Catharanthus roseus</name>
    <name type="common">Madagascar periwinkle</name>
    <name type="synonym">Vinca rosea</name>
    <dbReference type="NCBI Taxonomy" id="4058"/>
    <lineage>
        <taxon>Eukaryota</taxon>
        <taxon>Viridiplantae</taxon>
        <taxon>Streptophyta</taxon>
        <taxon>Embryophyta</taxon>
        <taxon>Tracheophyta</taxon>
        <taxon>Spermatophyta</taxon>
        <taxon>Magnoliopsida</taxon>
        <taxon>eudicotyledons</taxon>
        <taxon>Gunneridae</taxon>
        <taxon>Pentapetalae</taxon>
        <taxon>asterids</taxon>
        <taxon>lamiids</taxon>
        <taxon>Gentianales</taxon>
        <taxon>Apocynaceae</taxon>
        <taxon>Rauvolfioideae</taxon>
        <taxon>Vinceae</taxon>
        <taxon>Catharanthinae</taxon>
        <taxon>Catharanthus</taxon>
    </lineage>
</organism>
<gene>
    <name evidence="1" type="ORF">M9H77_28444</name>
</gene>
<protein>
    <submittedName>
        <fullName evidence="1">Uncharacterized protein</fullName>
    </submittedName>
</protein>
<keyword evidence="2" id="KW-1185">Reference proteome</keyword>
<accession>A0ACC0AFZ3</accession>
<name>A0ACC0AFZ3_CATRO</name>
<proteinExistence type="predicted"/>
<dbReference type="Proteomes" id="UP001060085">
    <property type="component" value="Linkage Group LG06"/>
</dbReference>
<sequence>MLEDDACRAGMTVQAERLNFLRFLSHFRAVHRGASFAGLRTTSVRKLLPESWGFLCPVHTPDGEPCGLLNHMTSTCRITSFYDSKGNIRDFFKMRMSILGVLVSVGMVSSLPKLVHAGPPKVLSVLLDGRIVGSIPIEMVEKAVSHLRRLKLSAMVRLFLLFFFPLLKFILNNFN</sequence>
<evidence type="ECO:0000313" key="2">
    <source>
        <dbReference type="Proteomes" id="UP001060085"/>
    </source>
</evidence>